<protein>
    <submittedName>
        <fullName evidence="1">Uncharacterized protein</fullName>
    </submittedName>
</protein>
<proteinExistence type="predicted"/>
<dbReference type="AlphaFoldDB" id="A0AAN8F113"/>
<comment type="caution">
    <text evidence="1">The sequence shown here is derived from an EMBL/GenBank/DDBJ whole genome shotgun (WGS) entry which is preliminary data.</text>
</comment>
<accession>A0AAN8F113</accession>
<evidence type="ECO:0000313" key="1">
    <source>
        <dbReference type="EMBL" id="KAK5949436.1"/>
    </source>
</evidence>
<reference evidence="1 2" key="1">
    <citation type="submission" date="2022-12" db="EMBL/GenBank/DDBJ databases">
        <title>Genomic features and morphological characterization of a novel Knufia sp. strain isolated from spacecraft assembly facility.</title>
        <authorList>
            <person name="Teixeira M."/>
            <person name="Chander A.M."/>
            <person name="Stajich J.E."/>
            <person name="Venkateswaran K."/>
        </authorList>
    </citation>
    <scope>NUCLEOTIDE SEQUENCE [LARGE SCALE GENOMIC DNA]</scope>
    <source>
        <strain evidence="1 2">FJI-L2-BK-P2</strain>
    </source>
</reference>
<organism evidence="1 2">
    <name type="scientific">Knufia fluminis</name>
    <dbReference type="NCBI Taxonomy" id="191047"/>
    <lineage>
        <taxon>Eukaryota</taxon>
        <taxon>Fungi</taxon>
        <taxon>Dikarya</taxon>
        <taxon>Ascomycota</taxon>
        <taxon>Pezizomycotina</taxon>
        <taxon>Eurotiomycetes</taxon>
        <taxon>Chaetothyriomycetidae</taxon>
        <taxon>Chaetothyriales</taxon>
        <taxon>Trichomeriaceae</taxon>
        <taxon>Knufia</taxon>
    </lineage>
</organism>
<gene>
    <name evidence="1" type="ORF">OHC33_009610</name>
</gene>
<sequence length="201" mass="22507">MDALSNNTTSTTDSIVHDTTHGFFSLPREMRNYIYWLILQPMSSGVLESTKVLSLCRQSHEEAIVYLKPCVPMFRLGQGQRSLFRYPKANGKVNLFQSTSRTSKCYQYQRFSELEVVRATTIQLTLSDASSGPGYPLVMKKTAEDAIEVAQVIRKSTHLETLEIAIGSWRPGSNPPLQAQILAAYLSLISACKQMQAKIII</sequence>
<name>A0AAN8F113_9EURO</name>
<dbReference type="EMBL" id="JAKLMC020000036">
    <property type="protein sequence ID" value="KAK5949436.1"/>
    <property type="molecule type" value="Genomic_DNA"/>
</dbReference>
<dbReference type="Proteomes" id="UP001316803">
    <property type="component" value="Unassembled WGS sequence"/>
</dbReference>
<keyword evidence="2" id="KW-1185">Reference proteome</keyword>
<evidence type="ECO:0000313" key="2">
    <source>
        <dbReference type="Proteomes" id="UP001316803"/>
    </source>
</evidence>